<gene>
    <name evidence="2" type="ORF">KIPB_001991</name>
</gene>
<evidence type="ECO:0000313" key="2">
    <source>
        <dbReference type="EMBL" id="GIQ81088.1"/>
    </source>
</evidence>
<proteinExistence type="predicted"/>
<organism evidence="2 3">
    <name type="scientific">Kipferlia bialata</name>
    <dbReference type="NCBI Taxonomy" id="797122"/>
    <lineage>
        <taxon>Eukaryota</taxon>
        <taxon>Metamonada</taxon>
        <taxon>Carpediemonas-like organisms</taxon>
        <taxon>Kipferlia</taxon>
    </lineage>
</organism>
<accession>A0A9K3GFK9</accession>
<feature type="compositionally biased region" description="Low complexity" evidence="1">
    <location>
        <begin position="371"/>
        <end position="382"/>
    </location>
</feature>
<feature type="region of interest" description="Disordered" evidence="1">
    <location>
        <begin position="435"/>
        <end position="478"/>
    </location>
</feature>
<evidence type="ECO:0000313" key="3">
    <source>
        <dbReference type="Proteomes" id="UP000265618"/>
    </source>
</evidence>
<dbReference type="AlphaFoldDB" id="A0A9K3GFK9"/>
<protein>
    <submittedName>
        <fullName evidence="2">Uncharacterized protein</fullName>
    </submittedName>
</protein>
<dbReference type="Proteomes" id="UP000265618">
    <property type="component" value="Unassembled WGS sequence"/>
</dbReference>
<name>A0A9K3GFK9_9EUKA</name>
<comment type="caution">
    <text evidence="2">The sequence shown here is derived from an EMBL/GenBank/DDBJ whole genome shotgun (WGS) entry which is preliminary data.</text>
</comment>
<feature type="region of interest" description="Disordered" evidence="1">
    <location>
        <begin position="24"/>
        <end position="47"/>
    </location>
</feature>
<feature type="compositionally biased region" description="Basic and acidic residues" evidence="1">
    <location>
        <begin position="461"/>
        <end position="476"/>
    </location>
</feature>
<reference evidence="2 3" key="1">
    <citation type="journal article" date="2018" name="PLoS ONE">
        <title>The draft genome of Kipferlia bialata reveals reductive genome evolution in fornicate parasites.</title>
        <authorList>
            <person name="Tanifuji G."/>
            <person name="Takabayashi S."/>
            <person name="Kume K."/>
            <person name="Takagi M."/>
            <person name="Nakayama T."/>
            <person name="Kamikawa R."/>
            <person name="Inagaki Y."/>
            <person name="Hashimoto T."/>
        </authorList>
    </citation>
    <scope>NUCLEOTIDE SEQUENCE [LARGE SCALE GENOMIC DNA]</scope>
    <source>
        <strain evidence="2">NY0173</strain>
    </source>
</reference>
<sequence>MSETESLPHCDEEISESLPNVMSVSAGQPAKSDIADSSNPTPSRTDALGTAPLGPLLLGLCLPTAIAFSISAVGTVGSVGQLREGLFTLLRTALTSSGLLSRLGPPSTASTHRASHSQEWSGPGDAAAAHAYVVVSCLSPLPLRLALVLALTLDIGVGAVTLLYREALVAASISHAQPAHTHTPSPPTQLVLCLDPCCPKLVPVVHGTVYLPLAVAGQDMFPSPSATASVTADSSSAGGSAGSLSLGCLSPPDTDSVATGTTGTDAPSPDASVCASSALWTGGHHLVTPAPTSPPPSLAEWGARVSQGVVDALDACAVGLPITARSTAPLPVLCMGPCSTEAHAAVQRVLMGEGAGIRRRPQPVDTVDAVDTVDSTPGGDPSDPAPLPPPHAAPVHPYIYRPAYAVRCLDEGAGWVCAALYARACALRHQAIGTLPQGWEGPPSDRRRPHSHVQYRTHAQTSHDDQRPTREREGRIQRGQVVEYERVGRLRALYDLVRSEGERLPVP</sequence>
<evidence type="ECO:0000256" key="1">
    <source>
        <dbReference type="SAM" id="MobiDB-lite"/>
    </source>
</evidence>
<feature type="compositionally biased region" description="Polar residues" evidence="1">
    <location>
        <begin position="35"/>
        <end position="44"/>
    </location>
</feature>
<dbReference type="EMBL" id="BDIP01000304">
    <property type="protein sequence ID" value="GIQ81088.1"/>
    <property type="molecule type" value="Genomic_DNA"/>
</dbReference>
<feature type="region of interest" description="Disordered" evidence="1">
    <location>
        <begin position="371"/>
        <end position="390"/>
    </location>
</feature>
<keyword evidence="3" id="KW-1185">Reference proteome</keyword>